<dbReference type="InterPro" id="IPR050789">
    <property type="entry name" value="Diverse_Enzym_Activities"/>
</dbReference>
<evidence type="ECO:0000313" key="4">
    <source>
        <dbReference type="Proteomes" id="UP001500954"/>
    </source>
</evidence>
<gene>
    <name evidence="3" type="ORF">GCM10022395_36170</name>
</gene>
<evidence type="ECO:0000259" key="2">
    <source>
        <dbReference type="Pfam" id="PF00144"/>
    </source>
</evidence>
<dbReference type="EMBL" id="BAABCY010000104">
    <property type="protein sequence ID" value="GAA3584954.1"/>
    <property type="molecule type" value="Genomic_DNA"/>
</dbReference>
<comment type="caution">
    <text evidence="3">The sequence shown here is derived from an EMBL/GenBank/DDBJ whole genome shotgun (WGS) entry which is preliminary data.</text>
</comment>
<dbReference type="Proteomes" id="UP001500954">
    <property type="component" value="Unassembled WGS sequence"/>
</dbReference>
<proteinExistence type="predicted"/>
<feature type="signal peptide" evidence="1">
    <location>
        <begin position="1"/>
        <end position="20"/>
    </location>
</feature>
<accession>A0ABP6YM46</accession>
<dbReference type="InterPro" id="IPR001466">
    <property type="entry name" value="Beta-lactam-related"/>
</dbReference>
<dbReference type="PANTHER" id="PTHR43283">
    <property type="entry name" value="BETA-LACTAMASE-RELATED"/>
    <property type="match status" value="1"/>
</dbReference>
<sequence length="362" mass="41014">MKNIARSAILILLISTVSHGQNPYTYSQPKQLGDGWQTNHLKSKGIDSTLIYKLFDQINGTDHNLHSVVLVKNNQLVLEEYFNDHEADQPHDLRSASKSIRSILLGIAIDNGFIYNINDPIAKYLKIPVPQKHLDVRKEEITIKHLLTMSSGLDCNDWDNKSKGQEDKVYKKKDWLQYTLDLPMVNTPGEVSHYCSMGVVLVAEIISRTSGMSINEFADKYLFKPLGINNLKWGHTANKEVIASAKRLYMTSRDMAKIGQLVLNKGKWNGEQIVSKKWIEESTTPKTKITGIDYCYLWWNIPFNIDKRTIISKTATGNGGQYIMIIPDLELVAVFTGGAYNSQKDKLAFTIMKDIILPSIEH</sequence>
<evidence type="ECO:0000313" key="3">
    <source>
        <dbReference type="EMBL" id="GAA3584954.1"/>
    </source>
</evidence>
<evidence type="ECO:0000256" key="1">
    <source>
        <dbReference type="SAM" id="SignalP"/>
    </source>
</evidence>
<dbReference type="InterPro" id="IPR012338">
    <property type="entry name" value="Beta-lactam/transpept-like"/>
</dbReference>
<dbReference type="RefSeq" id="WP_345007907.1">
    <property type="nucleotide sequence ID" value="NZ_BAABCY010000104.1"/>
</dbReference>
<feature type="domain" description="Beta-lactamase-related" evidence="2">
    <location>
        <begin position="67"/>
        <end position="335"/>
    </location>
</feature>
<keyword evidence="1" id="KW-0732">Signal</keyword>
<dbReference type="Gene3D" id="3.40.710.10">
    <property type="entry name" value="DD-peptidase/beta-lactamase superfamily"/>
    <property type="match status" value="1"/>
</dbReference>
<name>A0ABP6YM46_9FLAO</name>
<organism evidence="3 4">
    <name type="scientific">Snuella lapsa</name>
    <dbReference type="NCBI Taxonomy" id="870481"/>
    <lineage>
        <taxon>Bacteria</taxon>
        <taxon>Pseudomonadati</taxon>
        <taxon>Bacteroidota</taxon>
        <taxon>Flavobacteriia</taxon>
        <taxon>Flavobacteriales</taxon>
        <taxon>Flavobacteriaceae</taxon>
        <taxon>Snuella</taxon>
    </lineage>
</organism>
<dbReference type="Pfam" id="PF00144">
    <property type="entry name" value="Beta-lactamase"/>
    <property type="match status" value="1"/>
</dbReference>
<protein>
    <submittedName>
        <fullName evidence="3">Serine hydrolase domain-containing protein</fullName>
    </submittedName>
</protein>
<dbReference type="GO" id="GO:0016787">
    <property type="term" value="F:hydrolase activity"/>
    <property type="evidence" value="ECO:0007669"/>
    <property type="project" value="UniProtKB-KW"/>
</dbReference>
<dbReference type="SUPFAM" id="SSF56601">
    <property type="entry name" value="beta-lactamase/transpeptidase-like"/>
    <property type="match status" value="1"/>
</dbReference>
<keyword evidence="3" id="KW-0378">Hydrolase</keyword>
<feature type="chain" id="PRO_5046610995" evidence="1">
    <location>
        <begin position="21"/>
        <end position="362"/>
    </location>
</feature>
<dbReference type="PANTHER" id="PTHR43283:SF7">
    <property type="entry name" value="BETA-LACTAMASE-RELATED DOMAIN-CONTAINING PROTEIN"/>
    <property type="match status" value="1"/>
</dbReference>
<keyword evidence="4" id="KW-1185">Reference proteome</keyword>
<reference evidence="4" key="1">
    <citation type="journal article" date="2019" name="Int. J. Syst. Evol. Microbiol.">
        <title>The Global Catalogue of Microorganisms (GCM) 10K type strain sequencing project: providing services to taxonomists for standard genome sequencing and annotation.</title>
        <authorList>
            <consortium name="The Broad Institute Genomics Platform"/>
            <consortium name="The Broad Institute Genome Sequencing Center for Infectious Disease"/>
            <person name="Wu L."/>
            <person name="Ma J."/>
        </authorList>
    </citation>
    <scope>NUCLEOTIDE SEQUENCE [LARGE SCALE GENOMIC DNA]</scope>
    <source>
        <strain evidence="4">JCM 17111</strain>
    </source>
</reference>